<dbReference type="AlphaFoldDB" id="A0A3R7VYY3"/>
<proteinExistence type="predicted"/>
<comment type="caution">
    <text evidence="1">The sequence shown here is derived from an EMBL/GenBank/DDBJ whole genome shotgun (WGS) entry which is preliminary data.</text>
</comment>
<organism evidence="1 2">
    <name type="scientific">Aphanomyces astaci</name>
    <name type="common">Crayfish plague agent</name>
    <dbReference type="NCBI Taxonomy" id="112090"/>
    <lineage>
        <taxon>Eukaryota</taxon>
        <taxon>Sar</taxon>
        <taxon>Stramenopiles</taxon>
        <taxon>Oomycota</taxon>
        <taxon>Saprolegniomycetes</taxon>
        <taxon>Saprolegniales</taxon>
        <taxon>Verrucalvaceae</taxon>
        <taxon>Aphanomyces</taxon>
    </lineage>
</organism>
<dbReference type="EMBL" id="MZMZ02006188">
    <property type="protein sequence ID" value="RQM10148.1"/>
    <property type="molecule type" value="Genomic_DNA"/>
</dbReference>
<sequence length="141" mass="15590">MVYNADQTGVNYEYLPAKTIHARGENTEWIKCGWKTKGRATAMLVADCTGKKYPLFIVLKTGASKIKDVVQENVRSDKPLARPCAATLHLDMSACRCCVDPTNEGETKKVLDQIDSASSENEHEQQSTFKLVAPTRATIVQ</sequence>
<evidence type="ECO:0008006" key="3">
    <source>
        <dbReference type="Google" id="ProtNLM"/>
    </source>
</evidence>
<name>A0A3R7VYY3_APHAT</name>
<accession>A0A3R7VYY3</accession>
<gene>
    <name evidence="1" type="ORF">B5M09_008068</name>
</gene>
<evidence type="ECO:0000313" key="1">
    <source>
        <dbReference type="EMBL" id="RQM10148.1"/>
    </source>
</evidence>
<evidence type="ECO:0000313" key="2">
    <source>
        <dbReference type="Proteomes" id="UP000284702"/>
    </source>
</evidence>
<protein>
    <recommendedName>
        <fullName evidence="3">DDE-1 domain-containing protein</fullName>
    </recommendedName>
</protein>
<reference evidence="1" key="1">
    <citation type="submission" date="2018-07" db="EMBL/GenBank/DDBJ databases">
        <title>Annotation of Aphanomyces astaci genome assembly.</title>
        <authorList>
            <person name="Studholme D.J."/>
        </authorList>
    </citation>
    <scope>NUCLEOTIDE SEQUENCE [LARGE SCALE GENOMIC DNA]</scope>
    <source>
        <strain evidence="1">Pc</strain>
    </source>
</reference>
<dbReference type="Proteomes" id="UP000284702">
    <property type="component" value="Unassembled WGS sequence"/>
</dbReference>
<keyword evidence="2" id="KW-1185">Reference proteome</keyword>